<keyword evidence="1" id="KW-0812">Transmembrane</keyword>
<keyword evidence="3" id="KW-1185">Reference proteome</keyword>
<sequence length="67" mass="7429">MNPPRMNFTKKIGALNLFILALCALIIVVAEYMFLTGDELHAIFIGLWVPTILGLVIFIKQIINGGQ</sequence>
<dbReference type="Proteomes" id="UP000256980">
    <property type="component" value="Unassembled WGS sequence"/>
</dbReference>
<proteinExistence type="predicted"/>
<dbReference type="RefSeq" id="WP_245940736.1">
    <property type="nucleotide sequence ID" value="NZ_QRDV01000008.1"/>
</dbReference>
<gene>
    <name evidence="2" type="ORF">DFQ10_10842</name>
</gene>
<feature type="transmembrane region" description="Helical" evidence="1">
    <location>
        <begin position="12"/>
        <end position="34"/>
    </location>
</feature>
<evidence type="ECO:0000313" key="2">
    <source>
        <dbReference type="EMBL" id="RED42635.1"/>
    </source>
</evidence>
<dbReference type="AlphaFoldDB" id="A0A3D9GZH7"/>
<comment type="caution">
    <text evidence="2">The sequence shown here is derived from an EMBL/GenBank/DDBJ whole genome shotgun (WGS) entry which is preliminary data.</text>
</comment>
<keyword evidence="1" id="KW-0472">Membrane</keyword>
<organism evidence="2 3">
    <name type="scientific">Winogradskyella eximia</name>
    <dbReference type="NCBI Taxonomy" id="262006"/>
    <lineage>
        <taxon>Bacteria</taxon>
        <taxon>Pseudomonadati</taxon>
        <taxon>Bacteroidota</taxon>
        <taxon>Flavobacteriia</taxon>
        <taxon>Flavobacteriales</taxon>
        <taxon>Flavobacteriaceae</taxon>
        <taxon>Winogradskyella</taxon>
    </lineage>
</organism>
<evidence type="ECO:0000313" key="3">
    <source>
        <dbReference type="Proteomes" id="UP000256980"/>
    </source>
</evidence>
<reference evidence="2 3" key="1">
    <citation type="submission" date="2018-07" db="EMBL/GenBank/DDBJ databases">
        <title>Genomic Encyclopedia of Type Strains, Phase III (KMG-III): the genomes of soil and plant-associated and newly described type strains.</title>
        <authorList>
            <person name="Whitman W."/>
        </authorList>
    </citation>
    <scope>NUCLEOTIDE SEQUENCE [LARGE SCALE GENOMIC DNA]</scope>
    <source>
        <strain evidence="2 3">CECT 7946</strain>
    </source>
</reference>
<name>A0A3D9GZH7_9FLAO</name>
<keyword evidence="1" id="KW-1133">Transmembrane helix</keyword>
<dbReference type="EMBL" id="QRDV01000008">
    <property type="protein sequence ID" value="RED42635.1"/>
    <property type="molecule type" value="Genomic_DNA"/>
</dbReference>
<accession>A0A3D9GZH7</accession>
<feature type="transmembrane region" description="Helical" evidence="1">
    <location>
        <begin position="40"/>
        <end position="59"/>
    </location>
</feature>
<protein>
    <submittedName>
        <fullName evidence="2">Uncharacterized protein</fullName>
    </submittedName>
</protein>
<evidence type="ECO:0000256" key="1">
    <source>
        <dbReference type="SAM" id="Phobius"/>
    </source>
</evidence>